<dbReference type="EMBL" id="CP013690">
    <property type="protein sequence ID" value="ALU25156.1"/>
    <property type="molecule type" value="Genomic_DNA"/>
</dbReference>
<dbReference type="Pfam" id="PF00081">
    <property type="entry name" value="Sod_Fe_N"/>
    <property type="match status" value="1"/>
</dbReference>
<dbReference type="InterPro" id="IPR019831">
    <property type="entry name" value="Mn/Fe_SOD_N"/>
</dbReference>
<dbReference type="PRINTS" id="PR01703">
    <property type="entry name" value="MNSODISMTASE"/>
</dbReference>
<evidence type="ECO:0000313" key="6">
    <source>
        <dbReference type="EMBL" id="ALU25156.1"/>
    </source>
</evidence>
<organism evidence="6 7">
    <name type="scientific">Myroides odoratimimus</name>
    <dbReference type="NCBI Taxonomy" id="76832"/>
    <lineage>
        <taxon>Bacteria</taxon>
        <taxon>Pseudomonadati</taxon>
        <taxon>Bacteroidota</taxon>
        <taxon>Flavobacteriia</taxon>
        <taxon>Flavobacteriales</taxon>
        <taxon>Flavobacteriaceae</taxon>
        <taxon>Myroides</taxon>
    </lineage>
</organism>
<dbReference type="Gene3D" id="1.10.287.990">
    <property type="entry name" value="Fe,Mn superoxide dismutase (SOD) domain"/>
    <property type="match status" value="1"/>
</dbReference>
<dbReference type="SUPFAM" id="SSF46609">
    <property type="entry name" value="Fe,Mn superoxide dismutase (SOD), N-terminal domain"/>
    <property type="match status" value="1"/>
</dbReference>
<evidence type="ECO:0000256" key="4">
    <source>
        <dbReference type="ARBA" id="ARBA00023002"/>
    </source>
</evidence>
<gene>
    <name evidence="6" type="ORF">AS202_02815</name>
</gene>
<dbReference type="Gene3D" id="3.55.40.20">
    <property type="entry name" value="Iron/manganese superoxide dismutase, C-terminal domain"/>
    <property type="match status" value="1"/>
</dbReference>
<evidence type="ECO:0000256" key="2">
    <source>
        <dbReference type="ARBA" id="ARBA00012682"/>
    </source>
</evidence>
<dbReference type="PIRSF" id="PIRSF000349">
    <property type="entry name" value="SODismutase"/>
    <property type="match status" value="1"/>
</dbReference>
<dbReference type="PANTHER" id="PTHR42769">
    <property type="entry name" value="SUPEROXIDE DISMUTASE"/>
    <property type="match status" value="1"/>
</dbReference>
<keyword evidence="4 5" id="KW-0560">Oxidoreductase</keyword>
<dbReference type="GO" id="GO:0004784">
    <property type="term" value="F:superoxide dismutase activity"/>
    <property type="evidence" value="ECO:0007669"/>
    <property type="project" value="UniProtKB-EC"/>
</dbReference>
<evidence type="ECO:0000256" key="3">
    <source>
        <dbReference type="ARBA" id="ARBA00022723"/>
    </source>
</evidence>
<dbReference type="GO" id="GO:0046872">
    <property type="term" value="F:metal ion binding"/>
    <property type="evidence" value="ECO:0007669"/>
    <property type="project" value="UniProtKB-KW"/>
</dbReference>
<reference evidence="6 7" key="1">
    <citation type="journal article" date="2016" name="J. Zhejiang Univ. Sci. B">
        <title>Antibiotic resistance mechanisms of Myroides sp.</title>
        <authorList>
            <person name="Hu S."/>
            <person name="Yuan S."/>
            <person name="Qu H."/>
            <person name="Jiang T."/>
            <person name="Zhou Y."/>
            <person name="Wang M."/>
            <person name="Ming D."/>
        </authorList>
    </citation>
    <scope>NUCLEOTIDE SEQUENCE [LARGE SCALE GENOMIC DNA]</scope>
    <source>
        <strain evidence="6 7">PR63039</strain>
    </source>
</reference>
<protein>
    <recommendedName>
        <fullName evidence="2 5">Superoxide dismutase</fullName>
        <ecNumber evidence="2 5">1.15.1.1</ecNumber>
    </recommendedName>
</protein>
<sequence length="197" mass="22984">MKFKLPDLPYDKNSFNSFISTEGFDYHYGKHHQTYVNNLNHLITNTKWEDECLENIITGTQAEGEVAIFNNAAQHFNHSFFWKSITPNQGGQPNEELLDMIGKYFGSLEELKTQFIDKATKLFGSGWVWLVLTPENKLELMSLKDADTPIVYGNTPLLTIDVWEHAYYIDHRNSRPSFIQLFWNAINWEFVNKNLVK</sequence>
<dbReference type="InterPro" id="IPR036314">
    <property type="entry name" value="SOD_C_sf"/>
</dbReference>
<dbReference type="eggNOG" id="COG0605">
    <property type="taxonomic scope" value="Bacteria"/>
</dbReference>
<dbReference type="KEGG" id="mod:AS202_02815"/>
<dbReference type="InterPro" id="IPR036324">
    <property type="entry name" value="Mn/Fe_SOD_N_sf"/>
</dbReference>
<dbReference type="SUPFAM" id="SSF54719">
    <property type="entry name" value="Fe,Mn superoxide dismutase (SOD), C-terminal domain"/>
    <property type="match status" value="1"/>
</dbReference>
<evidence type="ECO:0000313" key="7">
    <source>
        <dbReference type="Proteomes" id="UP000069030"/>
    </source>
</evidence>
<dbReference type="Pfam" id="PF02777">
    <property type="entry name" value="Sod_Fe_C"/>
    <property type="match status" value="1"/>
</dbReference>
<dbReference type="EC" id="1.15.1.1" evidence="2 5"/>
<comment type="similarity">
    <text evidence="1 5">Belongs to the iron/manganese superoxide dismutase family.</text>
</comment>
<dbReference type="RefSeq" id="WP_006259584.1">
    <property type="nucleotide sequence ID" value="NZ_BCMQ01000017.1"/>
</dbReference>
<comment type="catalytic activity">
    <reaction evidence="5">
        <text>2 superoxide + 2 H(+) = H2O2 + O2</text>
        <dbReference type="Rhea" id="RHEA:20696"/>
        <dbReference type="ChEBI" id="CHEBI:15378"/>
        <dbReference type="ChEBI" id="CHEBI:15379"/>
        <dbReference type="ChEBI" id="CHEBI:16240"/>
        <dbReference type="ChEBI" id="CHEBI:18421"/>
        <dbReference type="EC" id="1.15.1.1"/>
    </reaction>
</comment>
<dbReference type="InterPro" id="IPR019833">
    <property type="entry name" value="Mn/Fe_SOD_BS"/>
</dbReference>
<dbReference type="InterPro" id="IPR019832">
    <property type="entry name" value="Mn/Fe_SOD_C"/>
</dbReference>
<keyword evidence="3 5" id="KW-0479">Metal-binding</keyword>
<dbReference type="Proteomes" id="UP000069030">
    <property type="component" value="Chromosome"/>
</dbReference>
<proteinExistence type="inferred from homology"/>
<comment type="function">
    <text evidence="5">Destroys radicals which are normally produced within the cells and which are toxic to biological systems.</text>
</comment>
<evidence type="ECO:0000256" key="5">
    <source>
        <dbReference type="RuleBase" id="RU000414"/>
    </source>
</evidence>
<dbReference type="AlphaFoldDB" id="A0A0S7ELL2"/>
<evidence type="ECO:0000256" key="1">
    <source>
        <dbReference type="ARBA" id="ARBA00008714"/>
    </source>
</evidence>
<name>A0A0S7ELL2_9FLAO</name>
<dbReference type="PANTHER" id="PTHR42769:SF3">
    <property type="entry name" value="SUPEROXIDE DISMUTASE [FE] 2, CHLOROPLASTIC"/>
    <property type="match status" value="1"/>
</dbReference>
<accession>A0A0S7ELL2</accession>
<dbReference type="PROSITE" id="PS00088">
    <property type="entry name" value="SOD_MN"/>
    <property type="match status" value="1"/>
</dbReference>
<dbReference type="InterPro" id="IPR001189">
    <property type="entry name" value="Mn/Fe_SOD"/>
</dbReference>